<evidence type="ECO:0000313" key="2">
    <source>
        <dbReference type="Proteomes" id="UP001218218"/>
    </source>
</evidence>
<dbReference type="Proteomes" id="UP001218218">
    <property type="component" value="Unassembled WGS sequence"/>
</dbReference>
<dbReference type="Gene3D" id="3.80.10.10">
    <property type="entry name" value="Ribonuclease Inhibitor"/>
    <property type="match status" value="1"/>
</dbReference>
<dbReference type="SUPFAM" id="SSF52047">
    <property type="entry name" value="RNI-like"/>
    <property type="match status" value="1"/>
</dbReference>
<dbReference type="InterPro" id="IPR032675">
    <property type="entry name" value="LRR_dom_sf"/>
</dbReference>
<reference evidence="1" key="1">
    <citation type="submission" date="2023-03" db="EMBL/GenBank/DDBJ databases">
        <title>Massive genome expansion in bonnet fungi (Mycena s.s.) driven by repeated elements and novel gene families across ecological guilds.</title>
        <authorList>
            <consortium name="Lawrence Berkeley National Laboratory"/>
            <person name="Harder C.B."/>
            <person name="Miyauchi S."/>
            <person name="Viragh M."/>
            <person name="Kuo A."/>
            <person name="Thoen E."/>
            <person name="Andreopoulos B."/>
            <person name="Lu D."/>
            <person name="Skrede I."/>
            <person name="Drula E."/>
            <person name="Henrissat B."/>
            <person name="Morin E."/>
            <person name="Kohler A."/>
            <person name="Barry K."/>
            <person name="LaButti K."/>
            <person name="Morin E."/>
            <person name="Salamov A."/>
            <person name="Lipzen A."/>
            <person name="Mereny Z."/>
            <person name="Hegedus B."/>
            <person name="Baldrian P."/>
            <person name="Stursova M."/>
            <person name="Weitz H."/>
            <person name="Taylor A."/>
            <person name="Grigoriev I.V."/>
            <person name="Nagy L.G."/>
            <person name="Martin F."/>
            <person name="Kauserud H."/>
        </authorList>
    </citation>
    <scope>NUCLEOTIDE SEQUENCE</scope>
    <source>
        <strain evidence="1">CBHHK002</strain>
    </source>
</reference>
<keyword evidence="2" id="KW-1185">Reference proteome</keyword>
<accession>A0AAD6YZE4</accession>
<dbReference type="EMBL" id="JARIHO010000118">
    <property type="protein sequence ID" value="KAJ7302272.1"/>
    <property type="molecule type" value="Genomic_DNA"/>
</dbReference>
<dbReference type="InterPro" id="IPR036047">
    <property type="entry name" value="F-box-like_dom_sf"/>
</dbReference>
<sequence>MVLVLEQQQSSRSASPKIVKRLLSRPLSGQFRIPVQYPCPRLLRHALPWEIFIAIAGFLEREQLLNFSLTSSQFRRFLMPELYRTVALDSTRACLSGLAMLHKRPELCVYIHSLTVRPNCGIICWPRMDGPIDEGEVAEMIEGLADELGNLEKFVWGGRELPPDALWVALRRACPMLKQVGSWAGCGHLGTQCELFNFDNLTSFSLSVLPGLKKEFLLMDIPHTLWDMLLLRSASLQELTLQLFYSSHHLHDFDRLLTAVFPCLRALHLDIMCYDNVSPPMATQPFTLLGPFLAAHPRLTDLSIHPFPDTLPLRLPATALPALTAFVGVYHHVAELPRPEVLQTLDLTGAPVGAAELPAVVHALRRLVALTSLDVRLAAPAILSAIVEACGGLTTLRVVFYVNFGLKSLRGISLALQRLPHLRAFTLYKGHRFTDETMLRCALTLLAGNPALREVHFAWFALERFARRQNGDYVVCCDEVETGMGMGTSTGRAEGKGRRYVDVHERGVRPANVGGGVFGRRFRYALDGKGDLRGSVGRGLARIRR</sequence>
<evidence type="ECO:0000313" key="1">
    <source>
        <dbReference type="EMBL" id="KAJ7302272.1"/>
    </source>
</evidence>
<comment type="caution">
    <text evidence="1">The sequence shown here is derived from an EMBL/GenBank/DDBJ whole genome shotgun (WGS) entry which is preliminary data.</text>
</comment>
<evidence type="ECO:0008006" key="3">
    <source>
        <dbReference type="Google" id="ProtNLM"/>
    </source>
</evidence>
<gene>
    <name evidence="1" type="ORF">DFH08DRAFT_977999</name>
</gene>
<protein>
    <recommendedName>
        <fullName evidence="3">F-box domain-containing protein</fullName>
    </recommendedName>
</protein>
<dbReference type="AlphaFoldDB" id="A0AAD6YZE4"/>
<name>A0AAD6YZE4_9AGAR</name>
<dbReference type="SUPFAM" id="SSF81383">
    <property type="entry name" value="F-box domain"/>
    <property type="match status" value="1"/>
</dbReference>
<proteinExistence type="predicted"/>
<organism evidence="1 2">
    <name type="scientific">Mycena albidolilacea</name>
    <dbReference type="NCBI Taxonomy" id="1033008"/>
    <lineage>
        <taxon>Eukaryota</taxon>
        <taxon>Fungi</taxon>
        <taxon>Dikarya</taxon>
        <taxon>Basidiomycota</taxon>
        <taxon>Agaricomycotina</taxon>
        <taxon>Agaricomycetes</taxon>
        <taxon>Agaricomycetidae</taxon>
        <taxon>Agaricales</taxon>
        <taxon>Marasmiineae</taxon>
        <taxon>Mycenaceae</taxon>
        <taxon>Mycena</taxon>
    </lineage>
</organism>